<feature type="compositionally biased region" description="Low complexity" evidence="1">
    <location>
        <begin position="11"/>
        <end position="28"/>
    </location>
</feature>
<proteinExistence type="predicted"/>
<dbReference type="EMBL" id="JAVFKY010000001">
    <property type="protein sequence ID" value="KAK5582034.1"/>
    <property type="molecule type" value="Genomic_DNA"/>
</dbReference>
<dbReference type="Proteomes" id="UP001344447">
    <property type="component" value="Unassembled WGS sequence"/>
</dbReference>
<sequence>MSSHKKENDKNNNNNINDNNNDQSESNSFQKFKTKSSFLLSDINSKRFQNIIDFASINIKEIRNSELLIRKIDYNKENPIPVYQWNNEQSENEQIPSIINWFNTNIPLPNNDNKTSTNFELVYRDVHHHSNLLYTSRYIEFLPYSLNGTVSLIVCPPNIRLLDKQIHILIEVKKQSSFHHVQNHSGSNFRNFIQTSICQLLASLTHVKDNNPIILILTDLHDIWYFFWFSNASNVTINDNDNSNNDEFKNLTIFKNYKIEISFTNTNNRNEAKFLINFILYRVFNIRDPIYKWGCYKFSDSLKKILNPLVLDPNYNKKYRSSPSCSSSIWNFIKKYLIPCI</sequence>
<name>A0AAN7YRS5_9MYCE</name>
<keyword evidence="3" id="KW-1185">Reference proteome</keyword>
<evidence type="ECO:0000313" key="3">
    <source>
        <dbReference type="Proteomes" id="UP001344447"/>
    </source>
</evidence>
<evidence type="ECO:0000313" key="2">
    <source>
        <dbReference type="EMBL" id="KAK5582034.1"/>
    </source>
</evidence>
<protein>
    <submittedName>
        <fullName evidence="2">Uncharacterized protein</fullName>
    </submittedName>
</protein>
<feature type="region of interest" description="Disordered" evidence="1">
    <location>
        <begin position="1"/>
        <end position="28"/>
    </location>
</feature>
<dbReference type="AlphaFoldDB" id="A0AAN7YRS5"/>
<reference evidence="2 3" key="1">
    <citation type="submission" date="2023-11" db="EMBL/GenBank/DDBJ databases">
        <title>Dfirmibasis_genome.</title>
        <authorList>
            <person name="Edelbroek B."/>
            <person name="Kjellin J."/>
            <person name="Jerlstrom-Hultqvist J."/>
            <person name="Soderbom F."/>
        </authorList>
    </citation>
    <scope>NUCLEOTIDE SEQUENCE [LARGE SCALE GENOMIC DNA]</scope>
    <source>
        <strain evidence="2 3">TNS-C-14</strain>
    </source>
</reference>
<evidence type="ECO:0000256" key="1">
    <source>
        <dbReference type="SAM" id="MobiDB-lite"/>
    </source>
</evidence>
<gene>
    <name evidence="2" type="ORF">RB653_003616</name>
</gene>
<accession>A0AAN7YRS5</accession>
<comment type="caution">
    <text evidence="2">The sequence shown here is derived from an EMBL/GenBank/DDBJ whole genome shotgun (WGS) entry which is preliminary data.</text>
</comment>
<organism evidence="2 3">
    <name type="scientific">Dictyostelium firmibasis</name>
    <dbReference type="NCBI Taxonomy" id="79012"/>
    <lineage>
        <taxon>Eukaryota</taxon>
        <taxon>Amoebozoa</taxon>
        <taxon>Evosea</taxon>
        <taxon>Eumycetozoa</taxon>
        <taxon>Dictyostelia</taxon>
        <taxon>Dictyosteliales</taxon>
        <taxon>Dictyosteliaceae</taxon>
        <taxon>Dictyostelium</taxon>
    </lineage>
</organism>
<feature type="compositionally biased region" description="Basic and acidic residues" evidence="1">
    <location>
        <begin position="1"/>
        <end position="10"/>
    </location>
</feature>